<protein>
    <submittedName>
        <fullName evidence="1">Aspartyl-phosphate phosphatase Spo0E family protein</fullName>
    </submittedName>
</protein>
<proteinExistence type="predicted"/>
<name>A0ABY6ZIY2_9BACL</name>
<gene>
    <name evidence="1" type="ORF">NZD89_00700</name>
</gene>
<dbReference type="Gene3D" id="4.10.280.10">
    <property type="entry name" value="Helix-loop-helix DNA-binding domain"/>
    <property type="match status" value="1"/>
</dbReference>
<dbReference type="RefSeq" id="WP_268005968.1">
    <property type="nucleotide sequence ID" value="NZ_CP104067.1"/>
</dbReference>
<keyword evidence="2" id="KW-1185">Reference proteome</keyword>
<accession>A0ABY6ZIY2</accession>
<evidence type="ECO:0000313" key="1">
    <source>
        <dbReference type="EMBL" id="WAH42074.1"/>
    </source>
</evidence>
<dbReference type="SUPFAM" id="SSF140500">
    <property type="entry name" value="BAS1536-like"/>
    <property type="match status" value="1"/>
</dbReference>
<dbReference type="Pfam" id="PF09388">
    <property type="entry name" value="SpoOE-like"/>
    <property type="match status" value="1"/>
</dbReference>
<dbReference type="InterPro" id="IPR018540">
    <property type="entry name" value="Spo0E-like"/>
</dbReference>
<dbReference type="Proteomes" id="UP001164761">
    <property type="component" value="Chromosome"/>
</dbReference>
<evidence type="ECO:0000313" key="2">
    <source>
        <dbReference type="Proteomes" id="UP001164761"/>
    </source>
</evidence>
<dbReference type="EMBL" id="CP104067">
    <property type="protein sequence ID" value="WAH42074.1"/>
    <property type="molecule type" value="Genomic_DNA"/>
</dbReference>
<dbReference type="InterPro" id="IPR037208">
    <property type="entry name" value="Spo0E-like_sf"/>
</dbReference>
<dbReference type="InterPro" id="IPR036638">
    <property type="entry name" value="HLH_DNA-bd_sf"/>
</dbReference>
<reference evidence="1" key="1">
    <citation type="submission" date="2022-08" db="EMBL/GenBank/DDBJ databases">
        <title>Alicyclobacillus fastidiosus DSM 17978, complete genome.</title>
        <authorList>
            <person name="Wang Q."/>
            <person name="Cai R."/>
            <person name="Wang Z."/>
        </authorList>
    </citation>
    <scope>NUCLEOTIDE SEQUENCE</scope>
    <source>
        <strain evidence="1">DSM 17978</strain>
    </source>
</reference>
<organism evidence="1 2">
    <name type="scientific">Alicyclobacillus fastidiosus</name>
    <dbReference type="NCBI Taxonomy" id="392011"/>
    <lineage>
        <taxon>Bacteria</taxon>
        <taxon>Bacillati</taxon>
        <taxon>Bacillota</taxon>
        <taxon>Bacilli</taxon>
        <taxon>Bacillales</taxon>
        <taxon>Alicyclobacillaceae</taxon>
        <taxon>Alicyclobacillus</taxon>
    </lineage>
</organism>
<sequence>MALGVDTVDELRESMIRLAEEKGSLTHPDVVEMSQRLDVLIAKIQAKRFDEYRAEMAKHKRRARPLWTTYKYPMKQVIFQQMSTALR</sequence>